<dbReference type="GO" id="GO:0016798">
    <property type="term" value="F:hydrolase activity, acting on glycosyl bonds"/>
    <property type="evidence" value="ECO:0007669"/>
    <property type="project" value="UniProtKB-KW"/>
</dbReference>
<gene>
    <name evidence="2" type="ORF">DEO72_LG7g1542</name>
</gene>
<dbReference type="GO" id="GO:0005794">
    <property type="term" value="C:Golgi apparatus"/>
    <property type="evidence" value="ECO:0007669"/>
    <property type="project" value="TreeGrafter"/>
</dbReference>
<dbReference type="Proteomes" id="UP000501690">
    <property type="component" value="Linkage Group LG7"/>
</dbReference>
<dbReference type="InterPro" id="IPR021109">
    <property type="entry name" value="Peptidase_aspartic_dom_sf"/>
</dbReference>
<keyword evidence="2" id="KW-0119">Carbohydrate metabolism</keyword>
<feature type="domain" description="Xylanase inhibitor C-terminal" evidence="1">
    <location>
        <begin position="196"/>
        <end position="289"/>
    </location>
</feature>
<evidence type="ECO:0000259" key="1">
    <source>
        <dbReference type="Pfam" id="PF14541"/>
    </source>
</evidence>
<keyword evidence="3" id="KW-1185">Reference proteome</keyword>
<dbReference type="Gene3D" id="2.40.70.10">
    <property type="entry name" value="Acid Proteases"/>
    <property type="match status" value="1"/>
</dbReference>
<dbReference type="GO" id="GO:0006508">
    <property type="term" value="P:proteolysis"/>
    <property type="evidence" value="ECO:0007669"/>
    <property type="project" value="InterPro"/>
</dbReference>
<dbReference type="InterPro" id="IPR032799">
    <property type="entry name" value="TAXi_C"/>
</dbReference>
<dbReference type="GO" id="GO:0045493">
    <property type="term" value="P:xylan catabolic process"/>
    <property type="evidence" value="ECO:0007669"/>
    <property type="project" value="UniProtKB-KW"/>
</dbReference>
<dbReference type="GO" id="GO:0004190">
    <property type="term" value="F:aspartic-type endopeptidase activity"/>
    <property type="evidence" value="ECO:0007669"/>
    <property type="project" value="InterPro"/>
</dbReference>
<dbReference type="PANTHER" id="PTHR47965:SF22">
    <property type="entry name" value="EUKARYOTIC ASPARTYL PROTEASE FAMILY PROTEIN"/>
    <property type="match status" value="1"/>
</dbReference>
<keyword evidence="2" id="KW-0858">Xylan degradation</keyword>
<evidence type="ECO:0000313" key="3">
    <source>
        <dbReference type="Proteomes" id="UP000501690"/>
    </source>
</evidence>
<sequence length="470" mass="52142">MSSKFFQGYIKLIYRVKIQVIDSSDSTTFVLFDRAATALLNKCCANMLEGLDKNAVSGHLPNKFAELEDKSLSESLNMNSLSELKKFNDSSMKSMVNQYIVDNKNDYCLKRNGFSYNKTILKYQFSIIHLKDEAIGFVDQAFTILYDENFQNQWSLTDVDGNTYAVIYSKNLEKSLLIEGWHGSASKTTSAYLAASPAPPTIEVCFSSENVLATRLGASVPTIELVLQNQKTIWRIFGANSMVSVSDKVLCLGFVNGGETPRTSIVIGGYQLENNLLQFDLAASRLGFTSRKSSGPVPPHASTAATMTPVSVMRTVKEEERERTEAIDPLLAPGLLGPRPIPLTSSHFLASGPTGPRPIPLFGTGFERTGAYTALWLQVHLVQQNMSTKKVCTSPFSNRKTLLWVSNVNVCVEVAIWLTMVSRGMFPFRYDSEERVFYVVGEMNEGVVKLFRRDSVVEDGGHDTLAAFRV</sequence>
<dbReference type="SUPFAM" id="SSF50630">
    <property type="entry name" value="Acid proteases"/>
    <property type="match status" value="1"/>
</dbReference>
<dbReference type="InterPro" id="IPR012340">
    <property type="entry name" value="NA-bd_OB-fold"/>
</dbReference>
<accession>A0A4D6MHL0</accession>
<dbReference type="PANTHER" id="PTHR47965">
    <property type="entry name" value="ASPARTYL PROTEASE-RELATED"/>
    <property type="match status" value="1"/>
</dbReference>
<dbReference type="GO" id="GO:0005576">
    <property type="term" value="C:extracellular region"/>
    <property type="evidence" value="ECO:0007669"/>
    <property type="project" value="TreeGrafter"/>
</dbReference>
<keyword evidence="2" id="KW-0624">Polysaccharide degradation</keyword>
<dbReference type="InterPro" id="IPR001461">
    <property type="entry name" value="Aspartic_peptidase_A1"/>
</dbReference>
<reference evidence="2 3" key="1">
    <citation type="submission" date="2019-04" db="EMBL/GenBank/DDBJ databases">
        <title>An improved genome assembly and genetic linkage map for asparagus bean, Vigna unguiculata ssp. sesquipedialis.</title>
        <authorList>
            <person name="Xia Q."/>
            <person name="Zhang R."/>
            <person name="Dong Y."/>
        </authorList>
    </citation>
    <scope>NUCLEOTIDE SEQUENCE [LARGE SCALE GENOMIC DNA]</scope>
    <source>
        <tissue evidence="2">Leaf</tissue>
    </source>
</reference>
<protein>
    <submittedName>
        <fullName evidence="2">Xylanase inhibitor</fullName>
    </submittedName>
</protein>
<dbReference type="EMBL" id="CP039351">
    <property type="protein sequence ID" value="QCE00254.1"/>
    <property type="molecule type" value="Genomic_DNA"/>
</dbReference>
<dbReference type="Gene3D" id="2.40.50.140">
    <property type="entry name" value="Nucleic acid-binding proteins"/>
    <property type="match status" value="1"/>
</dbReference>
<keyword evidence="2" id="KW-0326">Glycosidase</keyword>
<keyword evidence="2" id="KW-0378">Hydrolase</keyword>
<name>A0A4D6MHL0_VIGUN</name>
<organism evidence="2 3">
    <name type="scientific">Vigna unguiculata</name>
    <name type="common">Cowpea</name>
    <dbReference type="NCBI Taxonomy" id="3917"/>
    <lineage>
        <taxon>Eukaryota</taxon>
        <taxon>Viridiplantae</taxon>
        <taxon>Streptophyta</taxon>
        <taxon>Embryophyta</taxon>
        <taxon>Tracheophyta</taxon>
        <taxon>Spermatophyta</taxon>
        <taxon>Magnoliopsida</taxon>
        <taxon>eudicotyledons</taxon>
        <taxon>Gunneridae</taxon>
        <taxon>Pentapetalae</taxon>
        <taxon>rosids</taxon>
        <taxon>fabids</taxon>
        <taxon>Fabales</taxon>
        <taxon>Fabaceae</taxon>
        <taxon>Papilionoideae</taxon>
        <taxon>50 kb inversion clade</taxon>
        <taxon>NPAAA clade</taxon>
        <taxon>indigoferoid/millettioid clade</taxon>
        <taxon>Phaseoleae</taxon>
        <taxon>Vigna</taxon>
    </lineage>
</organism>
<dbReference type="AlphaFoldDB" id="A0A4D6MHL0"/>
<dbReference type="GO" id="GO:0005886">
    <property type="term" value="C:plasma membrane"/>
    <property type="evidence" value="ECO:0007669"/>
    <property type="project" value="TreeGrafter"/>
</dbReference>
<dbReference type="Pfam" id="PF14541">
    <property type="entry name" value="TAXi_C"/>
    <property type="match status" value="1"/>
</dbReference>
<proteinExistence type="predicted"/>
<evidence type="ECO:0000313" key="2">
    <source>
        <dbReference type="EMBL" id="QCE00254.1"/>
    </source>
</evidence>